<evidence type="ECO:0000256" key="2">
    <source>
        <dbReference type="SAM" id="Phobius"/>
    </source>
</evidence>
<protein>
    <submittedName>
        <fullName evidence="4">Conjugal transfer protein TraG</fullName>
    </submittedName>
</protein>
<accession>A0A6L6Q021</accession>
<evidence type="ECO:0000259" key="3">
    <source>
        <dbReference type="Pfam" id="PF07916"/>
    </source>
</evidence>
<reference evidence="4 5" key="1">
    <citation type="submission" date="2019-11" db="EMBL/GenBank/DDBJ databases">
        <title>Type strains purchased from KCTC, JCM and DSMZ.</title>
        <authorList>
            <person name="Lu H."/>
        </authorList>
    </citation>
    <scope>NUCLEOTIDE SEQUENCE [LARGE SCALE GENOMIC DNA]</scope>
    <source>
        <strain evidence="4 5">KCTC 42409</strain>
    </source>
</reference>
<comment type="caution">
    <text evidence="4">The sequence shown here is derived from an EMBL/GenBank/DDBJ whole genome shotgun (WGS) entry which is preliminary data.</text>
</comment>
<keyword evidence="2" id="KW-0472">Membrane</keyword>
<keyword evidence="2" id="KW-1133">Transmembrane helix</keyword>
<dbReference type="OrthoDB" id="8610629at2"/>
<feature type="transmembrane region" description="Helical" evidence="2">
    <location>
        <begin position="403"/>
        <end position="428"/>
    </location>
</feature>
<name>A0A6L6Q021_9BURK</name>
<gene>
    <name evidence="4" type="ORF">GM668_11570</name>
</gene>
<organism evidence="4 5">
    <name type="scientific">Pseudoduganella ginsengisoli</name>
    <dbReference type="NCBI Taxonomy" id="1462440"/>
    <lineage>
        <taxon>Bacteria</taxon>
        <taxon>Pseudomonadati</taxon>
        <taxon>Pseudomonadota</taxon>
        <taxon>Betaproteobacteria</taxon>
        <taxon>Burkholderiales</taxon>
        <taxon>Oxalobacteraceae</taxon>
        <taxon>Telluria group</taxon>
        <taxon>Pseudoduganella</taxon>
    </lineage>
</organism>
<feature type="region of interest" description="Disordered" evidence="1">
    <location>
        <begin position="838"/>
        <end position="863"/>
    </location>
</feature>
<evidence type="ECO:0000313" key="4">
    <source>
        <dbReference type="EMBL" id="MTW02721.1"/>
    </source>
</evidence>
<evidence type="ECO:0000313" key="5">
    <source>
        <dbReference type="Proteomes" id="UP000484015"/>
    </source>
</evidence>
<feature type="transmembrane region" description="Helical" evidence="2">
    <location>
        <begin position="20"/>
        <end position="51"/>
    </location>
</feature>
<dbReference type="AlphaFoldDB" id="A0A6L6Q021"/>
<feature type="transmembrane region" description="Helical" evidence="2">
    <location>
        <begin position="58"/>
        <end position="80"/>
    </location>
</feature>
<sequence length="937" mass="99475">MWEIYAYQNNDSLFGILNAIAAITGAASYASAIGLVAVCGFFAALLAYALVPQKLQGWYWLASVTLVLSVLLVPKVTVGIVDKTGMSAVTVVGNVPFGLAVFGSLTSTVGNTLTELYETAMQALPGIAELPAELSYQRNGLMFGNRMIRETSKLVFQNPGFRLDMINFINNCTMYDLASGDLSPEAFATSDDVWSLMASPNPARFTPISDSSGAMTVMPCTDAYVNLNGRLPTQLNLLQGILAQRMNPTLPGTAAAAVIAGQIQQAYIKNGIADAAADAAGIIRQNAMINALNDTSVVVGQKINDPASILLAVGRAQAVAQINASWINNGKVAEQALPVLRNSIEAITYAIFPVVILLLMLTSGRETMVGLKNYVSVLIWIQLWPPLYAILNYMATIYAARDLAAAASVGGGASALSISTASSIYSGAISGEAVVGWMTMSIPIIAWAALKRMETLGTALISGVQSLQSSISSTSAGAALGNLSMGNTSMDQVSLAPMRTSAFFKSWQDNTTGTKYTSNVASGLTAAKALANEGPVSRVIDTKVTQQHVEAASRSMVAAKAESLAASRDKAAALSDALVYANGRSSARNRTDGITTSSSESVGEKIGELMQIAKSVAASTGASEQQVASVAFGGSSTLSVGLPGALRKLSPVDVNAQIYGRSGKEYSASAQKLDQQIDSALSSEDKAKYKAFSDSVSRNTGVITSILNDDRNGREKAARLTESVTRSDRAEASLREQAEVTESLVAAYARGESISKDLAKDPRNIELFEQLLAGGKTGSAAELIRLESYLGNIARMPVHINSPGGLPTSFIDVKDEYLRLKSEKDLNPDVDKVWNSYGERIKPTPTHNRSPMARHGSQAKGTSVRQEMAEKGVELSQHMKELQARFDAEQVHRTAGNHVASGQSLFGKVNDQVKNDPDVVAERMKELTKKIESKWKK</sequence>
<feature type="transmembrane region" description="Helical" evidence="2">
    <location>
        <begin position="374"/>
        <end position="391"/>
    </location>
</feature>
<proteinExistence type="predicted"/>
<keyword evidence="5" id="KW-1185">Reference proteome</keyword>
<feature type="transmembrane region" description="Helical" evidence="2">
    <location>
        <begin position="86"/>
        <end position="105"/>
    </location>
</feature>
<keyword evidence="2" id="KW-0812">Transmembrane</keyword>
<dbReference type="InterPro" id="IPR012931">
    <property type="entry name" value="TraG_N_Proteobacteria"/>
</dbReference>
<dbReference type="Proteomes" id="UP000484015">
    <property type="component" value="Unassembled WGS sequence"/>
</dbReference>
<dbReference type="RefSeq" id="WP_155439119.1">
    <property type="nucleotide sequence ID" value="NZ_WNLA01000006.1"/>
</dbReference>
<feature type="domain" description="TraG N-terminal Proteobacteria" evidence="3">
    <location>
        <begin position="3"/>
        <end position="466"/>
    </location>
</feature>
<feature type="transmembrane region" description="Helical" evidence="2">
    <location>
        <begin position="434"/>
        <end position="450"/>
    </location>
</feature>
<dbReference type="EMBL" id="WNLA01000006">
    <property type="protein sequence ID" value="MTW02721.1"/>
    <property type="molecule type" value="Genomic_DNA"/>
</dbReference>
<dbReference type="Pfam" id="PF07916">
    <property type="entry name" value="TraG_N"/>
    <property type="match status" value="1"/>
</dbReference>
<evidence type="ECO:0000256" key="1">
    <source>
        <dbReference type="SAM" id="MobiDB-lite"/>
    </source>
</evidence>
<feature type="transmembrane region" description="Helical" evidence="2">
    <location>
        <begin position="346"/>
        <end position="362"/>
    </location>
</feature>